<dbReference type="GO" id="GO:0042910">
    <property type="term" value="F:xenobiotic transmembrane transporter activity"/>
    <property type="evidence" value="ECO:0007669"/>
    <property type="project" value="InterPro"/>
</dbReference>
<evidence type="ECO:0000256" key="6">
    <source>
        <dbReference type="ARBA" id="ARBA00023136"/>
    </source>
</evidence>
<feature type="transmembrane region" description="Helical" evidence="7">
    <location>
        <begin position="173"/>
        <end position="194"/>
    </location>
</feature>
<dbReference type="InterPro" id="IPR002528">
    <property type="entry name" value="MATE_fam"/>
</dbReference>
<dbReference type="GO" id="GO:0005886">
    <property type="term" value="C:plasma membrane"/>
    <property type="evidence" value="ECO:0007669"/>
    <property type="project" value="UniProtKB-SubCell"/>
</dbReference>
<keyword evidence="3" id="KW-1003">Cell membrane</keyword>
<feature type="transmembrane region" description="Helical" evidence="7">
    <location>
        <begin position="246"/>
        <end position="276"/>
    </location>
</feature>
<feature type="transmembrane region" description="Helical" evidence="7">
    <location>
        <begin position="404"/>
        <end position="431"/>
    </location>
</feature>
<evidence type="ECO:0000256" key="7">
    <source>
        <dbReference type="SAM" id="Phobius"/>
    </source>
</evidence>
<evidence type="ECO:0000256" key="1">
    <source>
        <dbReference type="ARBA" id="ARBA00004651"/>
    </source>
</evidence>
<dbReference type="NCBIfam" id="TIGR00797">
    <property type="entry name" value="matE"/>
    <property type="match status" value="1"/>
</dbReference>
<reference evidence="8" key="1">
    <citation type="submission" date="2020-08" db="EMBL/GenBank/DDBJ databases">
        <title>Genome public.</title>
        <authorList>
            <person name="Liu C."/>
            <person name="Sun Q."/>
        </authorList>
    </citation>
    <scope>NUCLEOTIDE SEQUENCE</scope>
    <source>
        <strain evidence="8">NSJ-44</strain>
    </source>
</reference>
<keyword evidence="2" id="KW-0813">Transport</keyword>
<feature type="transmembrane region" description="Helical" evidence="7">
    <location>
        <begin position="206"/>
        <end position="226"/>
    </location>
</feature>
<feature type="transmembrane region" description="Helical" evidence="7">
    <location>
        <begin position="20"/>
        <end position="47"/>
    </location>
</feature>
<dbReference type="InterPro" id="IPR048279">
    <property type="entry name" value="MdtK-like"/>
</dbReference>
<dbReference type="AlphaFoldDB" id="A0A926D106"/>
<dbReference type="CDD" id="cd13134">
    <property type="entry name" value="MATE_like_8"/>
    <property type="match status" value="1"/>
</dbReference>
<feature type="transmembrane region" description="Helical" evidence="7">
    <location>
        <begin position="67"/>
        <end position="87"/>
    </location>
</feature>
<accession>A0A926D106</accession>
<keyword evidence="6 7" id="KW-0472">Membrane</keyword>
<dbReference type="PANTHER" id="PTHR42925">
    <property type="entry name" value="MULTIDRUG AND TOXIN EFFLUX PROTEIN MATE FAMILY"/>
    <property type="match status" value="1"/>
</dbReference>
<dbReference type="Proteomes" id="UP000654279">
    <property type="component" value="Unassembled WGS sequence"/>
</dbReference>
<comment type="caution">
    <text evidence="8">The sequence shown here is derived from an EMBL/GenBank/DDBJ whole genome shotgun (WGS) entry which is preliminary data.</text>
</comment>
<name>A0A926D106_9FIRM</name>
<feature type="transmembrane region" description="Helical" evidence="7">
    <location>
        <begin position="327"/>
        <end position="345"/>
    </location>
</feature>
<dbReference type="PIRSF" id="PIRSF006603">
    <property type="entry name" value="DinF"/>
    <property type="match status" value="1"/>
</dbReference>
<organism evidence="8 9">
    <name type="scientific">Luoshenia tenuis</name>
    <dbReference type="NCBI Taxonomy" id="2763654"/>
    <lineage>
        <taxon>Bacteria</taxon>
        <taxon>Bacillati</taxon>
        <taxon>Bacillota</taxon>
        <taxon>Clostridia</taxon>
        <taxon>Christensenellales</taxon>
        <taxon>Christensenellaceae</taxon>
        <taxon>Luoshenia</taxon>
    </lineage>
</organism>
<gene>
    <name evidence="8" type="ORF">H8699_09105</name>
</gene>
<dbReference type="RefSeq" id="WP_249285402.1">
    <property type="nucleotide sequence ID" value="NZ_JACRSO010000003.1"/>
</dbReference>
<comment type="subcellular location">
    <subcellularLocation>
        <location evidence="1">Cell membrane</location>
        <topology evidence="1">Multi-pass membrane protein</topology>
    </subcellularLocation>
</comment>
<evidence type="ECO:0000313" key="8">
    <source>
        <dbReference type="EMBL" id="MBC8529582.1"/>
    </source>
</evidence>
<evidence type="ECO:0000256" key="3">
    <source>
        <dbReference type="ARBA" id="ARBA00022475"/>
    </source>
</evidence>
<keyword evidence="4 7" id="KW-0812">Transmembrane</keyword>
<feature type="transmembrane region" description="Helical" evidence="7">
    <location>
        <begin position="288"/>
        <end position="307"/>
    </location>
</feature>
<keyword evidence="5 7" id="KW-1133">Transmembrane helix</keyword>
<dbReference type="PANTHER" id="PTHR42925:SF1">
    <property type="entry name" value="VIRULENCE FACTOR MVIN"/>
    <property type="match status" value="1"/>
</dbReference>
<dbReference type="EMBL" id="JACRSO010000003">
    <property type="protein sequence ID" value="MBC8529582.1"/>
    <property type="molecule type" value="Genomic_DNA"/>
</dbReference>
<evidence type="ECO:0000256" key="2">
    <source>
        <dbReference type="ARBA" id="ARBA00022448"/>
    </source>
</evidence>
<evidence type="ECO:0000256" key="4">
    <source>
        <dbReference type="ARBA" id="ARBA00022692"/>
    </source>
</evidence>
<keyword evidence="9" id="KW-1185">Reference proteome</keyword>
<protein>
    <submittedName>
        <fullName evidence="8">MATE family efflux transporter</fullName>
    </submittedName>
</protein>
<dbReference type="InterPro" id="IPR047135">
    <property type="entry name" value="YsiQ"/>
</dbReference>
<dbReference type="Pfam" id="PF01554">
    <property type="entry name" value="MatE"/>
    <property type="match status" value="2"/>
</dbReference>
<proteinExistence type="predicted"/>
<evidence type="ECO:0000313" key="9">
    <source>
        <dbReference type="Proteomes" id="UP000654279"/>
    </source>
</evidence>
<dbReference type="GO" id="GO:0015297">
    <property type="term" value="F:antiporter activity"/>
    <property type="evidence" value="ECO:0007669"/>
    <property type="project" value="InterPro"/>
</dbReference>
<sequence>MGFLRANRDINRLETPEGQITLLGLFLPLLIETLLRNLMGTVSVVILSQYSDNAVAAVGAATQLLNMVQIFYTLVATGVAIIINQNLGAGNRRYSGEVATVALVLCAGLSILTGAAMSIFALPLMGMMQLTGEVLVLAADYFRIVTALAITQALITLFSFIVRCYGRTQIAMVVALVMNVINALLCLLVVYRPFETPLQGVAGIGWARIISEAVALGIMIIAIRRVKVGFTLRALRPLPVKMIRQIFAVSIPPGIANLSYGVSQVVSTAIIATLGMAAVSAKVYLSNIFFYVYLLGMCLGQVTTIMIGRMVGAGEYQKAERLNRQNIVIGIACNVVLSVLVVAFYRPVLGMFTSSEEIIAMCLPVMFADILVEIGRAFNNIEGGCLNGAGDMVFSMAISVPSCWLISILFSYILGVVCGLGLVGCWIAFAMDELARGMAQMMRWRSRKWMSKSLIRRADG</sequence>
<feature type="transmembrane region" description="Helical" evidence="7">
    <location>
        <begin position="99"/>
        <end position="121"/>
    </location>
</feature>
<feature type="transmembrane region" description="Helical" evidence="7">
    <location>
        <begin position="141"/>
        <end position="161"/>
    </location>
</feature>
<evidence type="ECO:0000256" key="5">
    <source>
        <dbReference type="ARBA" id="ARBA00022989"/>
    </source>
</evidence>